<evidence type="ECO:0000313" key="11">
    <source>
        <dbReference type="Proteomes" id="UP000823486"/>
    </source>
</evidence>
<evidence type="ECO:0000256" key="6">
    <source>
        <dbReference type="ARBA" id="ARBA00022989"/>
    </source>
</evidence>
<dbReference type="HAMAP" id="MF_01937">
    <property type="entry name" value="MenA_1"/>
    <property type="match status" value="1"/>
</dbReference>
<evidence type="ECO:0000313" key="10">
    <source>
        <dbReference type="EMBL" id="MBM7692990.1"/>
    </source>
</evidence>
<dbReference type="Gene3D" id="1.10.357.140">
    <property type="entry name" value="UbiA prenyltransferase"/>
    <property type="match status" value="1"/>
</dbReference>
<dbReference type="GO" id="GO:0046428">
    <property type="term" value="F:1,4-dihydroxy-2-naphthoate polyprenyltransferase activity"/>
    <property type="evidence" value="ECO:0007669"/>
    <property type="project" value="UniProtKB-EC"/>
</dbReference>
<feature type="transmembrane region" description="Helical" evidence="8">
    <location>
        <begin position="30"/>
        <end position="47"/>
    </location>
</feature>
<dbReference type="Pfam" id="PF01040">
    <property type="entry name" value="UbiA"/>
    <property type="match status" value="1"/>
</dbReference>
<evidence type="ECO:0000256" key="7">
    <source>
        <dbReference type="ARBA" id="ARBA00023136"/>
    </source>
</evidence>
<comment type="function">
    <text evidence="8">Conversion of 1,4-dihydroxy-2-naphthoate (DHNA) to demethylmenaquinone (DMK).</text>
</comment>
<dbReference type="NCBIfam" id="NF004749">
    <property type="entry name" value="PRK06080.1-1"/>
    <property type="match status" value="1"/>
</dbReference>
<dbReference type="CDD" id="cd13962">
    <property type="entry name" value="PT_UbiA_UBIAD1"/>
    <property type="match status" value="1"/>
</dbReference>
<dbReference type="InterPro" id="IPR000537">
    <property type="entry name" value="UbiA_prenyltransferase"/>
</dbReference>
<dbReference type="NCBIfam" id="TIGR00751">
    <property type="entry name" value="menA"/>
    <property type="match status" value="1"/>
</dbReference>
<name>A0ABS2QIL1_9BACI</name>
<dbReference type="Gene3D" id="1.20.120.1780">
    <property type="entry name" value="UbiA prenyltransferase"/>
    <property type="match status" value="1"/>
</dbReference>
<comment type="catalytic activity">
    <reaction evidence="8">
        <text>an all-trans-polyprenyl diphosphate + 1,4-dihydroxy-2-naphthoate + H(+) = a 2-demethylmenaquinol + CO2 + diphosphate</text>
        <dbReference type="Rhea" id="RHEA:26478"/>
        <dbReference type="Rhea" id="RHEA-COMP:9563"/>
        <dbReference type="Rhea" id="RHEA-COMP:9564"/>
        <dbReference type="ChEBI" id="CHEBI:11173"/>
        <dbReference type="ChEBI" id="CHEBI:15378"/>
        <dbReference type="ChEBI" id="CHEBI:16526"/>
        <dbReference type="ChEBI" id="CHEBI:33019"/>
        <dbReference type="ChEBI" id="CHEBI:55437"/>
        <dbReference type="ChEBI" id="CHEBI:58914"/>
        <dbReference type="EC" id="2.5.1.74"/>
    </reaction>
</comment>
<feature type="transmembrane region" description="Helical" evidence="8">
    <location>
        <begin position="53"/>
        <end position="75"/>
    </location>
</feature>
<keyword evidence="5 8" id="KW-0812">Transmembrane</keyword>
<feature type="transmembrane region" description="Helical" evidence="8">
    <location>
        <begin position="107"/>
        <end position="125"/>
    </location>
</feature>
<reference evidence="10 11" key="1">
    <citation type="submission" date="2021-01" db="EMBL/GenBank/DDBJ databases">
        <title>Genomic Encyclopedia of Type Strains, Phase IV (KMG-IV): sequencing the most valuable type-strain genomes for metagenomic binning, comparative biology and taxonomic classification.</title>
        <authorList>
            <person name="Goeker M."/>
        </authorList>
    </citation>
    <scope>NUCLEOTIDE SEQUENCE [LARGE SCALE GENOMIC DNA]</scope>
    <source>
        <strain evidence="10 11">DSM 105482</strain>
    </source>
</reference>
<protein>
    <recommendedName>
        <fullName evidence="8 9">1,4-dihydroxy-2-naphthoate octaprenyltransferase</fullName>
        <shortName evidence="8">DHNA-octaprenyltransferase</shortName>
        <ecNumber evidence="8 9">2.5.1.74</ecNumber>
    </recommendedName>
</protein>
<keyword evidence="11" id="KW-1185">Reference proteome</keyword>
<dbReference type="InterPro" id="IPR044878">
    <property type="entry name" value="UbiA_sf"/>
</dbReference>
<evidence type="ECO:0000256" key="8">
    <source>
        <dbReference type="HAMAP-Rule" id="MF_01937"/>
    </source>
</evidence>
<dbReference type="Proteomes" id="UP000823486">
    <property type="component" value="Unassembled WGS sequence"/>
</dbReference>
<dbReference type="EC" id="2.5.1.74" evidence="8 9"/>
<feature type="transmembrane region" description="Helical" evidence="8">
    <location>
        <begin position="162"/>
        <end position="183"/>
    </location>
</feature>
<dbReference type="RefSeq" id="WP_204543428.1">
    <property type="nucleotide sequence ID" value="NZ_JAFBFI010000009.1"/>
</dbReference>
<gene>
    <name evidence="8" type="primary">menA</name>
    <name evidence="10" type="ORF">JOC77_002421</name>
</gene>
<feature type="transmembrane region" description="Helical" evidence="8">
    <location>
        <begin position="189"/>
        <end position="209"/>
    </location>
</feature>
<comment type="subcellular location">
    <subcellularLocation>
        <location evidence="8">Cell membrane</location>
        <topology evidence="8">Multi-pass membrane protein</topology>
    </subcellularLocation>
    <subcellularLocation>
        <location evidence="1">Membrane</location>
        <topology evidence="1">Multi-pass membrane protein</topology>
    </subcellularLocation>
</comment>
<evidence type="ECO:0000256" key="5">
    <source>
        <dbReference type="ARBA" id="ARBA00022692"/>
    </source>
</evidence>
<evidence type="ECO:0000256" key="9">
    <source>
        <dbReference type="NCBIfam" id="TIGR00751"/>
    </source>
</evidence>
<keyword evidence="6 8" id="KW-1133">Transmembrane helix</keyword>
<dbReference type="PANTHER" id="PTHR13929:SF0">
    <property type="entry name" value="UBIA PRENYLTRANSFERASE DOMAIN-CONTAINING PROTEIN 1"/>
    <property type="match status" value="1"/>
</dbReference>
<comment type="pathway">
    <text evidence="8">Quinol/quinone metabolism; menaquinone biosynthesis; menaquinol from 1,4-dihydroxy-2-naphthoate: step 1/2.</text>
</comment>
<comment type="caution">
    <text evidence="10">The sequence shown here is derived from an EMBL/GenBank/DDBJ whole genome shotgun (WGS) entry which is preliminary data.</text>
</comment>
<evidence type="ECO:0000256" key="4">
    <source>
        <dbReference type="ARBA" id="ARBA00022679"/>
    </source>
</evidence>
<sequence>MHTHLDTQPTPLVKNKKDNWRVWWQLTRPHTLTAGFVPVLVGTALALNDEASFHLPVFICMMIATLFIQMATNMFNEYYDFKRGLDNENSIGIGGAIVREGISPQTVLNIALSLYGLSILLGVYICIVSSWWLALIGLVCMAVGYLYTGGPFPIAYTPFGELFAGLFMGIFIILISFYIQAGYVTSDAVLISIPVALLVGAINLANNIRDLDGDKKNGRKTLAILCGRKNAVIVLGSMMAVSYLWIILLISSGLASPWLLIVFLSIPKAIKATKGFIGKTQPLQMMPAMKATAQTNTIFGFLLSIGLFISYFM</sequence>
<feature type="transmembrane region" description="Helical" evidence="8">
    <location>
        <begin position="291"/>
        <end position="312"/>
    </location>
</feature>
<proteinExistence type="inferred from homology"/>
<dbReference type="InterPro" id="IPR026046">
    <property type="entry name" value="UBIAD1"/>
</dbReference>
<dbReference type="PIRSF" id="PIRSF005355">
    <property type="entry name" value="UBIAD1"/>
    <property type="match status" value="1"/>
</dbReference>
<dbReference type="PANTHER" id="PTHR13929">
    <property type="entry name" value="1,4-DIHYDROXY-2-NAPHTHOATE OCTAPRENYLTRANSFERASE"/>
    <property type="match status" value="1"/>
</dbReference>
<keyword evidence="4 8" id="KW-0808">Transferase</keyword>
<keyword evidence="3 8" id="KW-1003">Cell membrane</keyword>
<dbReference type="InterPro" id="IPR004657">
    <property type="entry name" value="MenA"/>
</dbReference>
<keyword evidence="2 8" id="KW-0474">Menaquinone biosynthesis</keyword>
<evidence type="ECO:0000256" key="2">
    <source>
        <dbReference type="ARBA" id="ARBA00022428"/>
    </source>
</evidence>
<accession>A0ABS2QIL1</accession>
<feature type="transmembrane region" description="Helical" evidence="8">
    <location>
        <begin position="131"/>
        <end position="150"/>
    </location>
</feature>
<feature type="transmembrane region" description="Helical" evidence="8">
    <location>
        <begin position="230"/>
        <end position="248"/>
    </location>
</feature>
<comment type="similarity">
    <text evidence="8">Belongs to the MenA family. Type 1 subfamily.</text>
</comment>
<keyword evidence="7 8" id="KW-0472">Membrane</keyword>
<dbReference type="EMBL" id="JAFBFI010000009">
    <property type="protein sequence ID" value="MBM7692990.1"/>
    <property type="molecule type" value="Genomic_DNA"/>
</dbReference>
<evidence type="ECO:0000256" key="3">
    <source>
        <dbReference type="ARBA" id="ARBA00022475"/>
    </source>
</evidence>
<evidence type="ECO:0000256" key="1">
    <source>
        <dbReference type="ARBA" id="ARBA00004141"/>
    </source>
</evidence>
<organism evidence="10 11">
    <name type="scientific">Peribacillus deserti</name>
    <dbReference type="NCBI Taxonomy" id="673318"/>
    <lineage>
        <taxon>Bacteria</taxon>
        <taxon>Bacillati</taxon>
        <taxon>Bacillota</taxon>
        <taxon>Bacilli</taxon>
        <taxon>Bacillales</taxon>
        <taxon>Bacillaceae</taxon>
        <taxon>Peribacillus</taxon>
    </lineage>
</organism>